<proteinExistence type="predicted"/>
<accession>A0A9Y2B964</accession>
<gene>
    <name evidence="1" type="ORF">QQX03_10300</name>
</gene>
<name>A0A9Y2B964_9SPHN</name>
<dbReference type="EMBL" id="CP127221">
    <property type="protein sequence ID" value="WIW95330.1"/>
    <property type="molecule type" value="Genomic_DNA"/>
</dbReference>
<dbReference type="SUPFAM" id="SSF48452">
    <property type="entry name" value="TPR-like"/>
    <property type="match status" value="2"/>
</dbReference>
<dbReference type="Proteomes" id="UP001231445">
    <property type="component" value="Chromosome"/>
</dbReference>
<sequence length="459" mass="50083">MNTPDMDRLAAEADGWRRSGALLRAREAFDTILEQDSKHPAALRGRARIALACGDDDTLDWFDRGLGIDPGSADLWLGKAQALDITGDSKGALAITRQLVEQAPNWLEGLRFLAQLRVARGDSDFSGHYASAARKAPRDPNILYDWINQLAALDRFADAAEVAGQAAKAFPNEAVFGLMHASNVSASGELSIADQIFAGLTLDTAERQRNEARHRIRRGEFDLSEDLLVKALAADGGDIAAWALQGLVWRATDKARSDWLHDQDNFVSRIEMRDEAGALDAALPLLHELHDAASMPIGQSLRGGTQTRGNLFDRLEPELGALKHAIEATLEDYQVALPLYDKSHPLLCHRDTQWQLAGSWSVRLSGGGDHHKSHIHPAGVISSALYVDVPAQWTGDDEQAGWLEIGRPPDDLMLDMGPLATIEPKAGYLALFPSTLYHGTRPFRSGRRMSVAFDAVAVS</sequence>
<dbReference type="RefSeq" id="WP_285975645.1">
    <property type="nucleotide sequence ID" value="NZ_CP127221.1"/>
</dbReference>
<keyword evidence="2" id="KW-1185">Reference proteome</keyword>
<dbReference type="AlphaFoldDB" id="A0A9Y2B964"/>
<dbReference type="Pfam" id="PF13759">
    <property type="entry name" value="2OG-FeII_Oxy_5"/>
    <property type="match status" value="1"/>
</dbReference>
<dbReference type="InterPro" id="IPR011990">
    <property type="entry name" value="TPR-like_helical_dom_sf"/>
</dbReference>
<reference evidence="1 2" key="1">
    <citation type="submission" date="2023-06" db="EMBL/GenBank/DDBJ databases">
        <title>Altererythrobacter rubellus NBRC 112769 genome.</title>
        <authorList>
            <person name="Zhang K."/>
        </authorList>
    </citation>
    <scope>NUCLEOTIDE SEQUENCE [LARGE SCALE GENOMIC DNA]</scope>
    <source>
        <strain evidence="1 2">NBRC 112769</strain>
    </source>
</reference>
<dbReference type="KEGG" id="arue:QQX03_10300"/>
<dbReference type="InterPro" id="IPR012668">
    <property type="entry name" value="CHP02466"/>
</dbReference>
<organism evidence="1 2">
    <name type="scientific">Altererythrobacter rubellus</name>
    <dbReference type="NCBI Taxonomy" id="2173831"/>
    <lineage>
        <taxon>Bacteria</taxon>
        <taxon>Pseudomonadati</taxon>
        <taxon>Pseudomonadota</taxon>
        <taxon>Alphaproteobacteria</taxon>
        <taxon>Sphingomonadales</taxon>
        <taxon>Erythrobacteraceae</taxon>
        <taxon>Altererythrobacter</taxon>
    </lineage>
</organism>
<dbReference type="Gene3D" id="2.60.120.620">
    <property type="entry name" value="q2cbj1_9rhob like domain"/>
    <property type="match status" value="1"/>
</dbReference>
<evidence type="ECO:0000313" key="1">
    <source>
        <dbReference type="EMBL" id="WIW95330.1"/>
    </source>
</evidence>
<evidence type="ECO:0000313" key="2">
    <source>
        <dbReference type="Proteomes" id="UP001231445"/>
    </source>
</evidence>
<protein>
    <submittedName>
        <fullName evidence="1">2OG-Fe(II) oxygenase</fullName>
    </submittedName>
</protein>
<dbReference type="Gene3D" id="1.25.40.10">
    <property type="entry name" value="Tetratricopeptide repeat domain"/>
    <property type="match status" value="1"/>
</dbReference>